<dbReference type="AlphaFoldDB" id="A0A848FZ84"/>
<keyword evidence="7" id="KW-1185">Reference proteome</keyword>
<dbReference type="Pfam" id="PF00226">
    <property type="entry name" value="DnaJ"/>
    <property type="match status" value="1"/>
</dbReference>
<evidence type="ECO:0000313" key="6">
    <source>
        <dbReference type="EMBL" id="NML24149.1"/>
    </source>
</evidence>
<evidence type="ECO:0000256" key="2">
    <source>
        <dbReference type="ARBA" id="ARBA00023125"/>
    </source>
</evidence>
<name>A0A848FZ84_9RHOO</name>
<dbReference type="InterPro" id="IPR002939">
    <property type="entry name" value="DnaJ_C"/>
</dbReference>
<dbReference type="InterPro" id="IPR001623">
    <property type="entry name" value="DnaJ_domain"/>
</dbReference>
<dbReference type="Gene3D" id="2.60.260.20">
    <property type="entry name" value="Urease metallochaperone UreE, N-terminal domain"/>
    <property type="match status" value="2"/>
</dbReference>
<dbReference type="InterPro" id="IPR008971">
    <property type="entry name" value="HSP40/DnaJ_pept-bd"/>
</dbReference>
<dbReference type="InterPro" id="IPR018253">
    <property type="entry name" value="DnaJ_domain_CS"/>
</dbReference>
<dbReference type="SMART" id="SM00271">
    <property type="entry name" value="DnaJ"/>
    <property type="match status" value="1"/>
</dbReference>
<feature type="region of interest" description="Disordered" evidence="4">
    <location>
        <begin position="74"/>
        <end position="95"/>
    </location>
</feature>
<dbReference type="SUPFAM" id="SSF49493">
    <property type="entry name" value="HSP40/DnaJ peptide-binding domain"/>
    <property type="match status" value="2"/>
</dbReference>
<comment type="caution">
    <text evidence="6">The sequence shown here is derived from an EMBL/GenBank/DDBJ whole genome shotgun (WGS) entry which is preliminary data.</text>
</comment>
<dbReference type="Gene3D" id="1.10.287.110">
    <property type="entry name" value="DnaJ domain"/>
    <property type="match status" value="1"/>
</dbReference>
<dbReference type="PANTHER" id="PTHR43096">
    <property type="entry name" value="DNAJ HOMOLOG 1, MITOCHONDRIAL-RELATED"/>
    <property type="match status" value="1"/>
</dbReference>
<dbReference type="RefSeq" id="WP_169143805.1">
    <property type="nucleotide sequence ID" value="NZ_JABBGA010000001.1"/>
</dbReference>
<dbReference type="PROSITE" id="PS50076">
    <property type="entry name" value="DNAJ_2"/>
    <property type="match status" value="1"/>
</dbReference>
<dbReference type="GO" id="GO:0003677">
    <property type="term" value="F:DNA binding"/>
    <property type="evidence" value="ECO:0007669"/>
    <property type="project" value="UniProtKB-KW"/>
</dbReference>
<keyword evidence="2" id="KW-0238">DNA-binding</keyword>
<dbReference type="InterPro" id="IPR036869">
    <property type="entry name" value="J_dom_sf"/>
</dbReference>
<dbReference type="Proteomes" id="UP000580043">
    <property type="component" value="Unassembled WGS sequence"/>
</dbReference>
<dbReference type="PROSITE" id="PS00636">
    <property type="entry name" value="DNAJ_1"/>
    <property type="match status" value="1"/>
</dbReference>
<dbReference type="FunFam" id="2.60.260.20:FF:000008">
    <property type="entry name" value="Curved DNA-binding protein"/>
    <property type="match status" value="1"/>
</dbReference>
<evidence type="ECO:0000256" key="3">
    <source>
        <dbReference type="ARBA" id="ARBA00023186"/>
    </source>
</evidence>
<dbReference type="PRINTS" id="PR00625">
    <property type="entry name" value="JDOMAIN"/>
</dbReference>
<dbReference type="CDD" id="cd06257">
    <property type="entry name" value="DnaJ"/>
    <property type="match status" value="1"/>
</dbReference>
<dbReference type="Pfam" id="PF01556">
    <property type="entry name" value="DnaJ_C"/>
    <property type="match status" value="1"/>
</dbReference>
<gene>
    <name evidence="6" type="ORF">HHL15_00170</name>
</gene>
<dbReference type="GO" id="GO:0005737">
    <property type="term" value="C:cytoplasm"/>
    <property type="evidence" value="ECO:0007669"/>
    <property type="project" value="TreeGrafter"/>
</dbReference>
<dbReference type="CDD" id="cd10747">
    <property type="entry name" value="DnaJ_C"/>
    <property type="match status" value="1"/>
</dbReference>
<dbReference type="EMBL" id="JABBGA010000001">
    <property type="protein sequence ID" value="NML24149.1"/>
    <property type="molecule type" value="Genomic_DNA"/>
</dbReference>
<dbReference type="GO" id="GO:0051082">
    <property type="term" value="F:unfolded protein binding"/>
    <property type="evidence" value="ECO:0007669"/>
    <property type="project" value="InterPro"/>
</dbReference>
<dbReference type="SUPFAM" id="SSF46565">
    <property type="entry name" value="Chaperone J-domain"/>
    <property type="match status" value="1"/>
</dbReference>
<proteinExistence type="predicted"/>
<evidence type="ECO:0000259" key="5">
    <source>
        <dbReference type="PROSITE" id="PS50076"/>
    </source>
</evidence>
<evidence type="ECO:0000313" key="7">
    <source>
        <dbReference type="Proteomes" id="UP000580043"/>
    </source>
</evidence>
<organism evidence="6 7">
    <name type="scientific">Zoogloea dura</name>
    <dbReference type="NCBI Taxonomy" id="2728840"/>
    <lineage>
        <taxon>Bacteria</taxon>
        <taxon>Pseudomonadati</taxon>
        <taxon>Pseudomonadota</taxon>
        <taxon>Betaproteobacteria</taxon>
        <taxon>Rhodocyclales</taxon>
        <taxon>Zoogloeaceae</taxon>
        <taxon>Zoogloea</taxon>
    </lineage>
</organism>
<dbReference type="GO" id="GO:0042026">
    <property type="term" value="P:protein refolding"/>
    <property type="evidence" value="ECO:0007669"/>
    <property type="project" value="TreeGrafter"/>
</dbReference>
<evidence type="ECO:0000256" key="1">
    <source>
        <dbReference type="ARBA" id="ARBA00022490"/>
    </source>
</evidence>
<keyword evidence="3" id="KW-0143">Chaperone</keyword>
<sequence>MEFKDYYTLMGLARDASQGEIKRAYRQLARKYHPDVSKDPDAESRFKELGEAYAVLKDLEKRAAYDALGSGWKAGQDFRPPPGGNGSFEFSGGGEGDDGNADFSDFFASLYGRRSGHSQTAGGAYHARGQDHHAQVSIDLEDAYRGATRAISLQTPEVDEHGRVHLRRHTLKVVIPRGVRAGQHIRLAGQGMPGMGKGPPGDLYLEVAFHLHPHYRVEQRDVYFDLPIAPWEAALGATLAIPTPDGQVDLKIPAGAVAGRKLRLKGRGIPGATPGDFYVVLQIALPPADSESARDFYAGMAAQFPSFDPRPSAGH</sequence>
<accession>A0A848FZ84</accession>
<dbReference type="PANTHER" id="PTHR43096:SF52">
    <property type="entry name" value="DNAJ HOMOLOG 1, MITOCHONDRIAL-RELATED"/>
    <property type="match status" value="1"/>
</dbReference>
<evidence type="ECO:0000256" key="4">
    <source>
        <dbReference type="SAM" id="MobiDB-lite"/>
    </source>
</evidence>
<reference evidence="6 7" key="1">
    <citation type="submission" date="2020-04" db="EMBL/GenBank/DDBJ databases">
        <title>Zoogloea sp. G-4-1-14 isolated from soil.</title>
        <authorList>
            <person name="Dahal R.H."/>
        </authorList>
    </citation>
    <scope>NUCLEOTIDE SEQUENCE [LARGE SCALE GENOMIC DNA]</scope>
    <source>
        <strain evidence="6 7">G-4-1-14</strain>
    </source>
</reference>
<protein>
    <submittedName>
        <fullName evidence="6">DnaJ domain-containing protein</fullName>
    </submittedName>
</protein>
<feature type="domain" description="J" evidence="5">
    <location>
        <begin position="5"/>
        <end position="69"/>
    </location>
</feature>
<keyword evidence="1" id="KW-0963">Cytoplasm</keyword>